<dbReference type="InParanoid" id="K7M5B0"/>
<sequence>MEGSNDSQYWMYVKREQILKPQYSHLEAAVGDVINNNFSWEERAFAEDAARLLGGSMWPQRSYSCTFCTRDFKSAQALGGHMNIHRRDRARLKQNHHKNDHFIKSLLLGSPNSEQEGVVKAREYKFNGLGGSNYVETSLSVGTDFNVWAKNHHHQPFLVGTDSTIVAEAKE</sequence>
<evidence type="ECO:0000313" key="12">
    <source>
        <dbReference type="Proteomes" id="UP000008827"/>
    </source>
</evidence>
<keyword evidence="6" id="KW-0804">Transcription</keyword>
<evidence type="ECO:0000256" key="7">
    <source>
        <dbReference type="ARBA" id="ARBA00023242"/>
    </source>
</evidence>
<dbReference type="PANTHER" id="PTHR45801:SF119">
    <property type="entry name" value="ZINC FINGER PROTEIN 10-LIKE"/>
    <property type="match status" value="1"/>
</dbReference>
<accession>K7M5B0</accession>
<dbReference type="InterPro" id="IPR013087">
    <property type="entry name" value="Znf_C2H2_type"/>
</dbReference>
<keyword evidence="3 8" id="KW-0863">Zinc-finger</keyword>
<evidence type="ECO:0000256" key="2">
    <source>
        <dbReference type="ARBA" id="ARBA00022723"/>
    </source>
</evidence>
<dbReference type="SMR" id="K7M5B0"/>
<dbReference type="GO" id="GO:0008270">
    <property type="term" value="F:zinc ion binding"/>
    <property type="evidence" value="ECO:0007669"/>
    <property type="project" value="UniProtKB-KW"/>
</dbReference>
<dbReference type="Proteomes" id="UP000008827">
    <property type="component" value="Chromosome 14"/>
</dbReference>
<dbReference type="Gramene" id="KRH15071">
    <property type="protein sequence ID" value="KRH15071"/>
    <property type="gene ID" value="GLYMA_14G066500"/>
</dbReference>
<gene>
    <name evidence="10" type="ORF">GLYMA_14G066500</name>
</gene>
<organism evidence="11">
    <name type="scientific">Glycine max</name>
    <name type="common">Soybean</name>
    <name type="synonym">Glycine hispida</name>
    <dbReference type="NCBI Taxonomy" id="3847"/>
    <lineage>
        <taxon>Eukaryota</taxon>
        <taxon>Viridiplantae</taxon>
        <taxon>Streptophyta</taxon>
        <taxon>Embryophyta</taxon>
        <taxon>Tracheophyta</taxon>
        <taxon>Spermatophyta</taxon>
        <taxon>Magnoliopsida</taxon>
        <taxon>eudicotyledons</taxon>
        <taxon>Gunneridae</taxon>
        <taxon>Pentapetalae</taxon>
        <taxon>rosids</taxon>
        <taxon>fabids</taxon>
        <taxon>Fabales</taxon>
        <taxon>Fabaceae</taxon>
        <taxon>Papilionoideae</taxon>
        <taxon>50 kb inversion clade</taxon>
        <taxon>NPAAA clade</taxon>
        <taxon>indigoferoid/millettioid clade</taxon>
        <taxon>Phaseoleae</taxon>
        <taxon>Glycine</taxon>
        <taxon>Glycine subgen. Soja</taxon>
    </lineage>
</organism>
<evidence type="ECO:0000256" key="4">
    <source>
        <dbReference type="ARBA" id="ARBA00022833"/>
    </source>
</evidence>
<keyword evidence="5" id="KW-0805">Transcription regulation</keyword>
<keyword evidence="2" id="KW-0479">Metal-binding</keyword>
<dbReference type="PROSITE" id="PS00028">
    <property type="entry name" value="ZINC_FINGER_C2H2_1"/>
    <property type="match status" value="1"/>
</dbReference>
<reference evidence="10" key="3">
    <citation type="submission" date="2018-07" db="EMBL/GenBank/DDBJ databases">
        <title>WGS assembly of Glycine max.</title>
        <authorList>
            <person name="Schmutz J."/>
            <person name="Cannon S."/>
            <person name="Schlueter J."/>
            <person name="Ma J."/>
            <person name="Mitros T."/>
            <person name="Nelson W."/>
            <person name="Hyten D."/>
            <person name="Song Q."/>
            <person name="Thelen J."/>
            <person name="Cheng J."/>
            <person name="Xu D."/>
            <person name="Hellsten U."/>
            <person name="May G."/>
            <person name="Yu Y."/>
            <person name="Sakurai T."/>
            <person name="Umezawa T."/>
            <person name="Bhattacharyya M."/>
            <person name="Sandhu D."/>
            <person name="Valliyodan B."/>
            <person name="Lindquist E."/>
            <person name="Peto M."/>
            <person name="Grant D."/>
            <person name="Shu S."/>
            <person name="Goodstein D."/>
            <person name="Barry K."/>
            <person name="Futrell-Griggs M."/>
            <person name="Abernathy B."/>
            <person name="Du J."/>
            <person name="Tian Z."/>
            <person name="Zhu L."/>
            <person name="Gill N."/>
            <person name="Joshi T."/>
            <person name="Libault M."/>
            <person name="Sethuraman A."/>
            <person name="Zhang X."/>
            <person name="Shinozaki K."/>
            <person name="Nguyen H."/>
            <person name="Wing R."/>
            <person name="Cregan P."/>
            <person name="Specht J."/>
            <person name="Grimwood J."/>
            <person name="Rokhsar D."/>
            <person name="Stacey G."/>
            <person name="Shoemaker R."/>
            <person name="Jackson S."/>
        </authorList>
    </citation>
    <scope>NUCLEOTIDE SEQUENCE</scope>
    <source>
        <tissue evidence="10">Callus</tissue>
    </source>
</reference>
<name>K7M5B0_SOYBN</name>
<dbReference type="PROSITE" id="PS50157">
    <property type="entry name" value="ZINC_FINGER_C2H2_2"/>
    <property type="match status" value="1"/>
</dbReference>
<evidence type="ECO:0000256" key="1">
    <source>
        <dbReference type="ARBA" id="ARBA00004123"/>
    </source>
</evidence>
<evidence type="ECO:0000313" key="11">
    <source>
        <dbReference type="EnsemblPlants" id="KRH15071"/>
    </source>
</evidence>
<dbReference type="Gene3D" id="3.30.160.60">
    <property type="entry name" value="Classic Zinc Finger"/>
    <property type="match status" value="1"/>
</dbReference>
<protein>
    <recommendedName>
        <fullName evidence="9">C2H2-type domain-containing protein</fullName>
    </recommendedName>
</protein>
<evidence type="ECO:0000259" key="9">
    <source>
        <dbReference type="PROSITE" id="PS50157"/>
    </source>
</evidence>
<dbReference type="PANTHER" id="PTHR45801">
    <property type="entry name" value="OS07G0101800 PROTEIN"/>
    <property type="match status" value="1"/>
</dbReference>
<evidence type="ECO:0000313" key="10">
    <source>
        <dbReference type="EMBL" id="KRH15071.1"/>
    </source>
</evidence>
<keyword evidence="12" id="KW-1185">Reference proteome</keyword>
<dbReference type="SUPFAM" id="SSF57667">
    <property type="entry name" value="beta-beta-alpha zinc fingers"/>
    <property type="match status" value="1"/>
</dbReference>
<keyword evidence="4" id="KW-0862">Zinc</keyword>
<feature type="domain" description="C2H2-type" evidence="9">
    <location>
        <begin position="63"/>
        <end position="90"/>
    </location>
</feature>
<dbReference type="PaxDb" id="3847-GLYMA14G07221.1"/>
<evidence type="ECO:0000256" key="3">
    <source>
        <dbReference type="ARBA" id="ARBA00022771"/>
    </source>
</evidence>
<dbReference type="GO" id="GO:0005634">
    <property type="term" value="C:nucleus"/>
    <property type="evidence" value="ECO:0007669"/>
    <property type="project" value="UniProtKB-SubCell"/>
</dbReference>
<dbReference type="HOGENOM" id="CLU_1565650_0_0_1"/>
<dbReference type="InterPro" id="IPR052426">
    <property type="entry name" value="Plant_dev_regulator"/>
</dbReference>
<dbReference type="InterPro" id="IPR036236">
    <property type="entry name" value="Znf_C2H2_sf"/>
</dbReference>
<proteinExistence type="predicted"/>
<evidence type="ECO:0000256" key="8">
    <source>
        <dbReference type="PROSITE-ProRule" id="PRU00042"/>
    </source>
</evidence>
<comment type="subcellular location">
    <subcellularLocation>
        <location evidence="1">Nucleus</location>
    </subcellularLocation>
</comment>
<dbReference type="EnsemblPlants" id="KRH15071">
    <property type="protein sequence ID" value="KRH15071"/>
    <property type="gene ID" value="GLYMA_14G066500"/>
</dbReference>
<reference evidence="10 11" key="1">
    <citation type="journal article" date="2010" name="Nature">
        <title>Genome sequence of the palaeopolyploid soybean.</title>
        <authorList>
            <person name="Schmutz J."/>
            <person name="Cannon S.B."/>
            <person name="Schlueter J."/>
            <person name="Ma J."/>
            <person name="Mitros T."/>
            <person name="Nelson W."/>
            <person name="Hyten D.L."/>
            <person name="Song Q."/>
            <person name="Thelen J.J."/>
            <person name="Cheng J."/>
            <person name="Xu D."/>
            <person name="Hellsten U."/>
            <person name="May G.D."/>
            <person name="Yu Y."/>
            <person name="Sakurai T."/>
            <person name="Umezawa T."/>
            <person name="Bhattacharyya M.K."/>
            <person name="Sandhu D."/>
            <person name="Valliyodan B."/>
            <person name="Lindquist E."/>
            <person name="Peto M."/>
            <person name="Grant D."/>
            <person name="Shu S."/>
            <person name="Goodstein D."/>
            <person name="Barry K."/>
            <person name="Futrell-Griggs M."/>
            <person name="Abernathy B."/>
            <person name="Du J."/>
            <person name="Tian Z."/>
            <person name="Zhu L."/>
            <person name="Gill N."/>
            <person name="Joshi T."/>
            <person name="Libault M."/>
            <person name="Sethuraman A."/>
            <person name="Zhang X.-C."/>
            <person name="Shinozaki K."/>
            <person name="Nguyen H.T."/>
            <person name="Wing R.A."/>
            <person name="Cregan P."/>
            <person name="Specht J."/>
            <person name="Grimwood J."/>
            <person name="Rokhsar D."/>
            <person name="Stacey G."/>
            <person name="Shoemaker R.C."/>
            <person name="Jackson S.A."/>
        </authorList>
    </citation>
    <scope>NUCLEOTIDE SEQUENCE [LARGE SCALE GENOMIC DNA]</scope>
    <source>
        <strain evidence="11">cv. Williams 82</strain>
        <tissue evidence="10">Callus</tissue>
    </source>
</reference>
<reference evidence="11" key="2">
    <citation type="submission" date="2018-02" db="UniProtKB">
        <authorList>
            <consortium name="EnsemblPlants"/>
        </authorList>
    </citation>
    <scope>IDENTIFICATION</scope>
    <source>
        <strain evidence="11">Williams 82</strain>
    </source>
</reference>
<dbReference type="EMBL" id="CM000847">
    <property type="protein sequence ID" value="KRH15071.1"/>
    <property type="molecule type" value="Genomic_DNA"/>
</dbReference>
<evidence type="ECO:0000256" key="5">
    <source>
        <dbReference type="ARBA" id="ARBA00023015"/>
    </source>
</evidence>
<dbReference type="AlphaFoldDB" id="K7M5B0"/>
<evidence type="ECO:0000256" key="6">
    <source>
        <dbReference type="ARBA" id="ARBA00023163"/>
    </source>
</evidence>
<keyword evidence="7" id="KW-0539">Nucleus</keyword>